<organism evidence="1 2">
    <name type="scientific">Aspergillus lucknowensis</name>
    <dbReference type="NCBI Taxonomy" id="176173"/>
    <lineage>
        <taxon>Eukaryota</taxon>
        <taxon>Fungi</taxon>
        <taxon>Dikarya</taxon>
        <taxon>Ascomycota</taxon>
        <taxon>Pezizomycotina</taxon>
        <taxon>Eurotiomycetes</taxon>
        <taxon>Eurotiomycetidae</taxon>
        <taxon>Eurotiales</taxon>
        <taxon>Aspergillaceae</taxon>
        <taxon>Aspergillus</taxon>
        <taxon>Aspergillus subgen. Nidulantes</taxon>
    </lineage>
</organism>
<comment type="caution">
    <text evidence="1">The sequence shown here is derived from an EMBL/GenBank/DDBJ whole genome shotgun (WGS) entry which is preliminary data.</text>
</comment>
<sequence>MEFKQLGEKRATLQRRNETNLETEAGASSILWRLWGEQLQVDVGDFHGPNVCANRRPSICCGVGFDSRMKASCPFQFGGPLCRKKRPVQTFQDVACRTTVEKIRIIVLLRSLGNCSPRNFQIQSSIRLSDGARKSGNGPHFHNAWIRRPRQRL</sequence>
<dbReference type="RefSeq" id="XP_070883407.1">
    <property type="nucleotide sequence ID" value="XM_071025717.1"/>
</dbReference>
<dbReference type="Proteomes" id="UP001610432">
    <property type="component" value="Unassembled WGS sequence"/>
</dbReference>
<name>A0ABR4LIP7_9EURO</name>
<evidence type="ECO:0000313" key="2">
    <source>
        <dbReference type="Proteomes" id="UP001610432"/>
    </source>
</evidence>
<protein>
    <submittedName>
        <fullName evidence="1">Uncharacterized protein</fullName>
    </submittedName>
</protein>
<dbReference type="EMBL" id="JBFXLQ010000040">
    <property type="protein sequence ID" value="KAL2864428.1"/>
    <property type="molecule type" value="Genomic_DNA"/>
</dbReference>
<dbReference type="GeneID" id="98140789"/>
<keyword evidence="2" id="KW-1185">Reference proteome</keyword>
<proteinExistence type="predicted"/>
<reference evidence="1 2" key="1">
    <citation type="submission" date="2024-07" db="EMBL/GenBank/DDBJ databases">
        <title>Section-level genome sequencing and comparative genomics of Aspergillus sections Usti and Cavernicolus.</title>
        <authorList>
            <consortium name="Lawrence Berkeley National Laboratory"/>
            <person name="Nybo J.L."/>
            <person name="Vesth T.C."/>
            <person name="Theobald S."/>
            <person name="Frisvad J.C."/>
            <person name="Larsen T.O."/>
            <person name="Kjaerboelling I."/>
            <person name="Rothschild-Mancinelli K."/>
            <person name="Lyhne E.K."/>
            <person name="Kogle M.E."/>
            <person name="Barry K."/>
            <person name="Clum A."/>
            <person name="Na H."/>
            <person name="Ledsgaard L."/>
            <person name="Lin J."/>
            <person name="Lipzen A."/>
            <person name="Kuo A."/>
            <person name="Riley R."/>
            <person name="Mondo S."/>
            <person name="Labutti K."/>
            <person name="Haridas S."/>
            <person name="Pangalinan J."/>
            <person name="Salamov A.A."/>
            <person name="Simmons B.A."/>
            <person name="Magnuson J.K."/>
            <person name="Chen J."/>
            <person name="Drula E."/>
            <person name="Henrissat B."/>
            <person name="Wiebenga A."/>
            <person name="Lubbers R.J."/>
            <person name="Gomes A.C."/>
            <person name="Macurrencykelacurrency M.R."/>
            <person name="Stajich J."/>
            <person name="Grigoriev I.V."/>
            <person name="Mortensen U.H."/>
            <person name="De Vries R.P."/>
            <person name="Baker S.E."/>
            <person name="Andersen M.R."/>
        </authorList>
    </citation>
    <scope>NUCLEOTIDE SEQUENCE [LARGE SCALE GENOMIC DNA]</scope>
    <source>
        <strain evidence="1 2">CBS 449.75</strain>
    </source>
</reference>
<accession>A0ABR4LIP7</accession>
<evidence type="ECO:0000313" key="1">
    <source>
        <dbReference type="EMBL" id="KAL2864428.1"/>
    </source>
</evidence>
<gene>
    <name evidence="1" type="ORF">BJX67DRAFT_219756</name>
</gene>